<dbReference type="EMBL" id="LR133909">
    <property type="protein sequence ID" value="VDY40070.1"/>
    <property type="molecule type" value="Genomic_DNA"/>
</dbReference>
<reference evidence="1 2" key="1">
    <citation type="submission" date="2018-12" db="EMBL/GenBank/DDBJ databases">
        <authorList>
            <consortium name="Pathogen Informatics"/>
        </authorList>
    </citation>
    <scope>NUCLEOTIDE SEQUENCE [LARGE SCALE GENOMIC DNA]</scope>
    <source>
        <strain evidence="1 2">NCTC7102</strain>
    </source>
</reference>
<sequence length="32" mass="3904">MTDSIMQNYNQLREHVINGDRRFQHKDGHLCF</sequence>
<evidence type="ECO:0000313" key="1">
    <source>
        <dbReference type="EMBL" id="VDY40070.1"/>
    </source>
</evidence>
<gene>
    <name evidence="1" type="ORF">NCTC7102_01929</name>
</gene>
<proteinExistence type="predicted"/>
<accession>A0A447JF12</accession>
<dbReference type="Proteomes" id="UP000281393">
    <property type="component" value="Chromosome"/>
</dbReference>
<evidence type="ECO:0000313" key="2">
    <source>
        <dbReference type="Proteomes" id="UP000281393"/>
    </source>
</evidence>
<dbReference type="AlphaFoldDB" id="A0A447JF12"/>
<organism evidence="1 2">
    <name type="scientific">Salmonella enterica subsp. enterica serovar Daytona</name>
    <dbReference type="NCBI Taxonomy" id="1962639"/>
    <lineage>
        <taxon>Bacteria</taxon>
        <taxon>Pseudomonadati</taxon>
        <taxon>Pseudomonadota</taxon>
        <taxon>Gammaproteobacteria</taxon>
        <taxon>Enterobacterales</taxon>
        <taxon>Enterobacteriaceae</taxon>
        <taxon>Salmonella</taxon>
    </lineage>
</organism>
<protein>
    <submittedName>
        <fullName evidence="1">Diaminopimelate decarboxylase</fullName>
    </submittedName>
</protein>
<name>A0A447JF12_SALET</name>